<reference evidence="6" key="2">
    <citation type="submission" date="2023-10" db="EMBL/GenBank/DDBJ databases">
        <authorList>
            <person name="Choi B."/>
        </authorList>
    </citation>
    <scope>NUCLEOTIDE SEQUENCE</scope>
    <source>
        <strain evidence="6">UMB0763</strain>
    </source>
</reference>
<dbReference type="PANTHER" id="PTHR10953:SF102">
    <property type="entry name" value="ADENYLYLTRANSFERASE AND SULFURTRANSFERASE MOCS3"/>
    <property type="match status" value="1"/>
</dbReference>
<reference evidence="6" key="1">
    <citation type="submission" date="2017-12" db="EMBL/GenBank/DDBJ databases">
        <authorList>
            <person name="Thomas-White K."/>
            <person name="Wolfe A.J."/>
        </authorList>
    </citation>
    <scope>NUCLEOTIDE SEQUENCE</scope>
    <source>
        <strain evidence="6">UMB0763</strain>
    </source>
</reference>
<evidence type="ECO:0000313" key="7">
    <source>
        <dbReference type="Proteomes" id="UP000234560"/>
    </source>
</evidence>
<dbReference type="GO" id="GO:0005524">
    <property type="term" value="F:ATP binding"/>
    <property type="evidence" value="ECO:0007669"/>
    <property type="project" value="UniProtKB-KW"/>
</dbReference>
<feature type="compositionally biased region" description="Basic and acidic residues" evidence="4">
    <location>
        <begin position="11"/>
        <end position="20"/>
    </location>
</feature>
<proteinExistence type="predicted"/>
<dbReference type="InterPro" id="IPR000594">
    <property type="entry name" value="ThiF_NAD_FAD-bd"/>
</dbReference>
<dbReference type="InterPro" id="IPR045886">
    <property type="entry name" value="ThiF/MoeB/HesA"/>
</dbReference>
<organism evidence="6 7">
    <name type="scientific">Corynebacterium pyruviciproducens</name>
    <dbReference type="NCBI Taxonomy" id="598660"/>
    <lineage>
        <taxon>Bacteria</taxon>
        <taxon>Bacillati</taxon>
        <taxon>Actinomycetota</taxon>
        <taxon>Actinomycetes</taxon>
        <taxon>Mycobacteriales</taxon>
        <taxon>Corynebacteriaceae</taxon>
        <taxon>Corynebacterium</taxon>
    </lineage>
</organism>
<dbReference type="PANTHER" id="PTHR10953">
    <property type="entry name" value="UBIQUITIN-ACTIVATING ENZYME E1"/>
    <property type="match status" value="1"/>
</dbReference>
<dbReference type="Pfam" id="PF00581">
    <property type="entry name" value="Rhodanese"/>
    <property type="match status" value="1"/>
</dbReference>
<dbReference type="GO" id="GO:0008641">
    <property type="term" value="F:ubiquitin-like modifier activating enzyme activity"/>
    <property type="evidence" value="ECO:0007669"/>
    <property type="project" value="InterPro"/>
</dbReference>
<evidence type="ECO:0000259" key="5">
    <source>
        <dbReference type="PROSITE" id="PS50206"/>
    </source>
</evidence>
<dbReference type="PROSITE" id="PS50206">
    <property type="entry name" value="RHODANESE_3"/>
    <property type="match status" value="1"/>
</dbReference>
<dbReference type="Gene3D" id="3.40.50.720">
    <property type="entry name" value="NAD(P)-binding Rossmann-like Domain"/>
    <property type="match status" value="1"/>
</dbReference>
<feature type="region of interest" description="Disordered" evidence="4">
    <location>
        <begin position="1"/>
        <end position="20"/>
    </location>
</feature>
<dbReference type="InterPro" id="IPR001763">
    <property type="entry name" value="Rhodanese-like_dom"/>
</dbReference>
<keyword evidence="3" id="KW-0067">ATP-binding</keyword>
<dbReference type="CDD" id="cd00757">
    <property type="entry name" value="ThiF_MoeB_HesA_family"/>
    <property type="match status" value="1"/>
</dbReference>
<sequence>MTRHSLHSHRVPVEPRDLPEGAGERYARHYALPGFGLEGQRRLYGARVLSIGAGGLGAPVIQYLAAAGVGTLGVIDFDVVEITNLQRQVIHSGETRGQKKTTSAREFVDKLNPLVSVETYPFPLTEDNVDGLIAGYDIVVDGCDNFDTRYTVADACVRADIPLVWGSINRYSGQLSVFDGGITLRDIFPEPPAPGTVQNCAEGGVLGVLPGVVGTMMANETIKLITGIGTPLYGKLAVWDGKNATLQHLAIAPRPETRARVYDRQASKPGDGGGEPVATTCTTDACSAERKKEGENTVVHEHDILEYQDLTSKGALLVDVREPVEWAGGQLPDAIEAPLSVLRRGEIDSIPALADVPRDTRLAVYCAGGVRSKEAIGFLQRAGFTNLVNLAGGINRWWAYAR</sequence>
<evidence type="ECO:0000256" key="4">
    <source>
        <dbReference type="SAM" id="MobiDB-lite"/>
    </source>
</evidence>
<dbReference type="GO" id="GO:0016779">
    <property type="term" value="F:nucleotidyltransferase activity"/>
    <property type="evidence" value="ECO:0007669"/>
    <property type="project" value="UniProtKB-KW"/>
</dbReference>
<protein>
    <submittedName>
        <fullName evidence="6">ThiF family adenylyltransferase</fullName>
    </submittedName>
</protein>
<keyword evidence="1" id="KW-0808">Transferase</keyword>
<dbReference type="Proteomes" id="UP000234560">
    <property type="component" value="Chromosome"/>
</dbReference>
<accession>A0AAF0YQA0</accession>
<dbReference type="GO" id="GO:0008146">
    <property type="term" value="F:sulfotransferase activity"/>
    <property type="evidence" value="ECO:0007669"/>
    <property type="project" value="TreeGrafter"/>
</dbReference>
<dbReference type="SUPFAM" id="SSF52821">
    <property type="entry name" value="Rhodanese/Cell cycle control phosphatase"/>
    <property type="match status" value="1"/>
</dbReference>
<dbReference type="SUPFAM" id="SSF69572">
    <property type="entry name" value="Activating enzymes of the ubiquitin-like proteins"/>
    <property type="match status" value="1"/>
</dbReference>
<dbReference type="GO" id="GO:0004792">
    <property type="term" value="F:thiosulfate-cyanide sulfurtransferase activity"/>
    <property type="evidence" value="ECO:0007669"/>
    <property type="project" value="TreeGrafter"/>
</dbReference>
<dbReference type="GO" id="GO:0005829">
    <property type="term" value="C:cytosol"/>
    <property type="evidence" value="ECO:0007669"/>
    <property type="project" value="TreeGrafter"/>
</dbReference>
<dbReference type="SMART" id="SM00450">
    <property type="entry name" value="RHOD"/>
    <property type="match status" value="1"/>
</dbReference>
<feature type="compositionally biased region" description="Basic residues" evidence="4">
    <location>
        <begin position="1"/>
        <end position="10"/>
    </location>
</feature>
<dbReference type="AlphaFoldDB" id="A0AAF0YQA0"/>
<dbReference type="EMBL" id="CP136958">
    <property type="protein sequence ID" value="WOT01427.1"/>
    <property type="molecule type" value="Genomic_DNA"/>
</dbReference>
<evidence type="ECO:0000313" key="6">
    <source>
        <dbReference type="EMBL" id="WOT01427.1"/>
    </source>
</evidence>
<dbReference type="InterPro" id="IPR036873">
    <property type="entry name" value="Rhodanese-like_dom_sf"/>
</dbReference>
<name>A0AAF0YQA0_9CORY</name>
<evidence type="ECO:0000256" key="1">
    <source>
        <dbReference type="ARBA" id="ARBA00022679"/>
    </source>
</evidence>
<feature type="domain" description="Rhodanese" evidence="5">
    <location>
        <begin position="311"/>
        <end position="402"/>
    </location>
</feature>
<dbReference type="Pfam" id="PF00899">
    <property type="entry name" value="ThiF"/>
    <property type="match status" value="1"/>
</dbReference>
<dbReference type="InterPro" id="IPR035985">
    <property type="entry name" value="Ubiquitin-activating_enz"/>
</dbReference>
<dbReference type="KEGG" id="cpyr:CYJ47_09125"/>
<dbReference type="Gene3D" id="3.40.250.10">
    <property type="entry name" value="Rhodanese-like domain"/>
    <property type="match status" value="1"/>
</dbReference>
<evidence type="ECO:0000256" key="2">
    <source>
        <dbReference type="ARBA" id="ARBA00022741"/>
    </source>
</evidence>
<keyword evidence="2" id="KW-0547">Nucleotide-binding</keyword>
<gene>
    <name evidence="6" type="ORF">CYJ47_09125</name>
</gene>
<evidence type="ECO:0000256" key="3">
    <source>
        <dbReference type="ARBA" id="ARBA00022840"/>
    </source>
</evidence>
<dbReference type="RefSeq" id="WP_101677877.1">
    <property type="nucleotide sequence ID" value="NZ_CP136958.1"/>
</dbReference>
<dbReference type="FunFam" id="3.40.50.720:FF:000033">
    <property type="entry name" value="Adenylyltransferase and sulfurtransferase MOCS3"/>
    <property type="match status" value="1"/>
</dbReference>
<keyword evidence="6" id="KW-0548">Nucleotidyltransferase</keyword>
<dbReference type="CDD" id="cd00158">
    <property type="entry name" value="RHOD"/>
    <property type="match status" value="1"/>
</dbReference>